<reference evidence="1 2" key="1">
    <citation type="submission" date="2019-06" db="EMBL/GenBank/DDBJ databases">
        <title>Genomic Encyclopedia of Type Strains, Phase IV (KMG-V): Genome sequencing to study the core and pangenomes of soil and plant-associated prokaryotes.</title>
        <authorList>
            <person name="Whitman W."/>
        </authorList>
    </citation>
    <scope>NUCLEOTIDE SEQUENCE [LARGE SCALE GENOMIC DNA]</scope>
    <source>
        <strain evidence="1 2">BR 510</strain>
    </source>
</reference>
<protein>
    <recommendedName>
        <fullName evidence="3">CoA transferase family III</fullName>
    </recommendedName>
</protein>
<comment type="caution">
    <text evidence="1">The sequence shown here is derived from an EMBL/GenBank/DDBJ whole genome shotgun (WGS) entry which is preliminary data.</text>
</comment>
<sequence>MDVAKGRGAKRAKVVLAGKLAVILHRIWGAFIGLHPQPSMPIRDGAGPFAVRTAAPALGEHNGEVLSGLLGLSCAEIAQLASEGIIGTSMLSEGS</sequence>
<dbReference type="Proteomes" id="UP000319949">
    <property type="component" value="Unassembled WGS sequence"/>
</dbReference>
<dbReference type="InterPro" id="IPR023606">
    <property type="entry name" value="CoA-Trfase_III_dom_1_sf"/>
</dbReference>
<gene>
    <name evidence="1" type="ORF">FBZ96_105595</name>
</gene>
<proteinExistence type="predicted"/>
<keyword evidence="2" id="KW-1185">Reference proteome</keyword>
<dbReference type="Gene3D" id="3.40.50.10540">
    <property type="entry name" value="Crotonobetainyl-coa:carnitine coa-transferase, domain 1"/>
    <property type="match status" value="1"/>
</dbReference>
<dbReference type="SUPFAM" id="SSF89796">
    <property type="entry name" value="CoA-transferase family III (CaiB/BaiF)"/>
    <property type="match status" value="1"/>
</dbReference>
<dbReference type="EMBL" id="VITK01000005">
    <property type="protein sequence ID" value="TWA98916.1"/>
    <property type="molecule type" value="Genomic_DNA"/>
</dbReference>
<name>A0A560DP77_9BRAD</name>
<evidence type="ECO:0008006" key="3">
    <source>
        <dbReference type="Google" id="ProtNLM"/>
    </source>
</evidence>
<organism evidence="1 2">
    <name type="scientific">Bradyrhizobium stylosanthis</name>
    <dbReference type="NCBI Taxonomy" id="1803665"/>
    <lineage>
        <taxon>Bacteria</taxon>
        <taxon>Pseudomonadati</taxon>
        <taxon>Pseudomonadota</taxon>
        <taxon>Alphaproteobacteria</taxon>
        <taxon>Hyphomicrobiales</taxon>
        <taxon>Nitrobacteraceae</taxon>
        <taxon>Bradyrhizobium</taxon>
    </lineage>
</organism>
<evidence type="ECO:0000313" key="2">
    <source>
        <dbReference type="Proteomes" id="UP000319949"/>
    </source>
</evidence>
<accession>A0A560DP77</accession>
<dbReference type="AlphaFoldDB" id="A0A560DP77"/>
<evidence type="ECO:0000313" key="1">
    <source>
        <dbReference type="EMBL" id="TWA98916.1"/>
    </source>
</evidence>